<evidence type="ECO:0000313" key="2">
    <source>
        <dbReference type="Proteomes" id="UP000198440"/>
    </source>
</evidence>
<name>A0A239EI65_9RHOB</name>
<accession>A0A239EI65</accession>
<dbReference type="Proteomes" id="UP000198440">
    <property type="component" value="Unassembled WGS sequence"/>
</dbReference>
<evidence type="ECO:0000313" key="1">
    <source>
        <dbReference type="EMBL" id="SNS44317.1"/>
    </source>
</evidence>
<dbReference type="RefSeq" id="WP_089277719.1">
    <property type="nucleotide sequence ID" value="NZ_FZON01000015.1"/>
</dbReference>
<dbReference type="InterPro" id="IPR019289">
    <property type="entry name" value="Phage_tail_E/E"/>
</dbReference>
<proteinExistence type="predicted"/>
<organism evidence="1 2">
    <name type="scientific">Antarctobacter heliothermus</name>
    <dbReference type="NCBI Taxonomy" id="74033"/>
    <lineage>
        <taxon>Bacteria</taxon>
        <taxon>Pseudomonadati</taxon>
        <taxon>Pseudomonadota</taxon>
        <taxon>Alphaproteobacteria</taxon>
        <taxon>Rhodobacterales</taxon>
        <taxon>Roseobacteraceae</taxon>
        <taxon>Antarctobacter</taxon>
    </lineage>
</organism>
<dbReference type="EMBL" id="FZON01000015">
    <property type="protein sequence ID" value="SNS44317.1"/>
    <property type="molecule type" value="Genomic_DNA"/>
</dbReference>
<gene>
    <name evidence="1" type="ORF">SAMN04488078_101545</name>
</gene>
<dbReference type="OrthoDB" id="7366507at2"/>
<protein>
    <submittedName>
        <fullName evidence="1">Phage tail assembly chaperone protein, E, or 41 or 14</fullName>
    </submittedName>
</protein>
<sequence>MSDKTHKTRLSAPLKNGDKEIHEVEVTKPSVGALRGLKMTDVLQMDVTALMTLLPRVTRPALTPDQVAALDPADFTDLSGKLLLFFARAEQLEGLAAQGNA</sequence>
<dbReference type="AlphaFoldDB" id="A0A239EI65"/>
<dbReference type="Pfam" id="PF10109">
    <property type="entry name" value="Phage_TAC_7"/>
    <property type="match status" value="1"/>
</dbReference>
<reference evidence="1 2" key="1">
    <citation type="submission" date="2017-06" db="EMBL/GenBank/DDBJ databases">
        <authorList>
            <person name="Kim H.J."/>
            <person name="Triplett B.A."/>
        </authorList>
    </citation>
    <scope>NUCLEOTIDE SEQUENCE [LARGE SCALE GENOMIC DNA]</scope>
    <source>
        <strain evidence="1 2">DSM 11445</strain>
    </source>
</reference>